<organism evidence="11 12">
    <name type="scientific">Tunturiibacter lichenicola</name>
    <dbReference type="NCBI Taxonomy" id="2051959"/>
    <lineage>
        <taxon>Bacteria</taxon>
        <taxon>Pseudomonadati</taxon>
        <taxon>Acidobacteriota</taxon>
        <taxon>Terriglobia</taxon>
        <taxon>Terriglobales</taxon>
        <taxon>Acidobacteriaceae</taxon>
        <taxon>Tunturiibacter</taxon>
    </lineage>
</organism>
<keyword evidence="5 9" id="KW-0732">Signal</keyword>
<feature type="domain" description="TonB-dependent transporter Oar-like beta-barrel" evidence="10">
    <location>
        <begin position="255"/>
        <end position="1175"/>
    </location>
</feature>
<keyword evidence="3" id="KW-1134">Transmembrane beta strand</keyword>
<comment type="subcellular location">
    <subcellularLocation>
        <location evidence="1">Cell outer membrane</location>
        <topology evidence="1">Multi-pass membrane protein</topology>
    </subcellularLocation>
</comment>
<evidence type="ECO:0000256" key="6">
    <source>
        <dbReference type="ARBA" id="ARBA00023136"/>
    </source>
</evidence>
<evidence type="ECO:0000256" key="1">
    <source>
        <dbReference type="ARBA" id="ARBA00004571"/>
    </source>
</evidence>
<dbReference type="GO" id="GO:0009279">
    <property type="term" value="C:cell outer membrane"/>
    <property type="evidence" value="ECO:0007669"/>
    <property type="project" value="UniProtKB-SubCell"/>
</dbReference>
<evidence type="ECO:0000313" key="11">
    <source>
        <dbReference type="EMBL" id="MBB5342717.1"/>
    </source>
</evidence>
<evidence type="ECO:0000256" key="4">
    <source>
        <dbReference type="ARBA" id="ARBA00022692"/>
    </source>
</evidence>
<feature type="chain" id="PRO_5030508692" description="TonB-dependent transporter Oar-like beta-barrel domain-containing protein" evidence="9">
    <location>
        <begin position="29"/>
        <end position="1182"/>
    </location>
</feature>
<keyword evidence="4" id="KW-0812">Transmembrane</keyword>
<dbReference type="Gene3D" id="2.40.170.20">
    <property type="entry name" value="TonB-dependent receptor, beta-barrel domain"/>
    <property type="match status" value="1"/>
</dbReference>
<evidence type="ECO:0000256" key="3">
    <source>
        <dbReference type="ARBA" id="ARBA00022452"/>
    </source>
</evidence>
<dbReference type="Proteomes" id="UP000569092">
    <property type="component" value="Unassembled WGS sequence"/>
</dbReference>
<dbReference type="Pfam" id="PF13620">
    <property type="entry name" value="CarboxypepD_reg"/>
    <property type="match status" value="1"/>
</dbReference>
<dbReference type="InterPro" id="IPR008969">
    <property type="entry name" value="CarboxyPept-like_regulatory"/>
</dbReference>
<dbReference type="GO" id="GO:0015344">
    <property type="term" value="F:siderophore uptake transmembrane transporter activity"/>
    <property type="evidence" value="ECO:0007669"/>
    <property type="project" value="TreeGrafter"/>
</dbReference>
<evidence type="ECO:0000313" key="12">
    <source>
        <dbReference type="Proteomes" id="UP000569092"/>
    </source>
</evidence>
<dbReference type="GO" id="GO:0044718">
    <property type="term" value="P:siderophore transmembrane transport"/>
    <property type="evidence" value="ECO:0007669"/>
    <property type="project" value="TreeGrafter"/>
</dbReference>
<reference evidence="11 12" key="1">
    <citation type="submission" date="2020-08" db="EMBL/GenBank/DDBJ databases">
        <title>Genomic Encyclopedia of Type Strains, Phase IV (KMG-V): Genome sequencing to study the core and pangenomes of soil and plant-associated prokaryotes.</title>
        <authorList>
            <person name="Whitman W."/>
        </authorList>
    </citation>
    <scope>NUCLEOTIDE SEQUENCE [LARGE SCALE GENOMIC DNA]</scope>
    <source>
        <strain evidence="11 12">M8US30</strain>
    </source>
</reference>
<dbReference type="PANTHER" id="PTHR30069">
    <property type="entry name" value="TONB-DEPENDENT OUTER MEMBRANE RECEPTOR"/>
    <property type="match status" value="1"/>
</dbReference>
<sequence>MLKLKCSSFFLSLFASFAISVLAPGVHAQTLASAASLSGAIADPSGARVPNVNVTLTSTENGVTRDFKTDAEGTFSFSLVPPGVYTLTVEAPGFKTFKQQQIKLEVGQSATLTITLTVGATAEVLVTTAPPLLQTDNANIGTQISSELITQLPLNLRNVFSFVQLNSSVNNASQQQAIASNGEQGSADQDISFFNFGGGFFGTTAFLVDGLWDTSEGWGGVIYVPSPDNVQEFKVQQNSFTAQYGWSTGNVVNVVTKSGGSHLHGSVYEYLRNGALDANNYFNNLSSTPRPNSHRNQFGVAVGGPIYIPKVYEQRNKTFFFFNYEGHRDKSAETASLGTVPIPAFRSGDFSALLGAPIGTDALDRPILAGQIYDPFTTRQVTATSGPNTGKTVWIRDPISGNNLAESTRGINSVGQALVNYYPKPINSSLTNNWSASGLANDTSDEFSGRIDDNISDKTRIYGRFSHKNESKDESPSYYGASNPAGPGQTNPNNRWSLALGASQVFTPTFTMSVNLGGMKWVEGNNLQSAGFKSSSIGLPSFVDTNSPQFPVITVTNYESEGPLAGAGQGAFPRASSSGSVDFVKVLNAHQLSFGYMGIAVDENGGRYHPTPFNFSNILTAGPDPSNVTAGTGDSVASMLLGTPFSGQTGIAIFPITRTWFHGIYVQDDWKATSKFTLNAGIRWELQLPVTERHNRQTWFDYKAVNPISSSAGGSYTGQLVYASPGDRGLFNPDYKNFAPRVGFTYQTLPNLVVRGGFGIFYPPSFRGTGPTPGFSSDTPYVATQSDGYTPANTLSTAFSSGLVPVTGSANGGLTNVGYSATAITRDRKSFYVQQWMLGVQYALTPNDALEVTYVGNRGVHVTASGLNYNQIDPTKFFSLGNGLTNQVANPFYGHITSSGCNLDQPTVSQGQLLRPHPEFCDITEQNAPAGDSYYDALDLNYTHRVSQGLTVMASYTFSKFLDDVGGSTDWATASGTNTVRNVYNLGAERTVDATDTPQSFVVSYVYELPVGRGKKFGAGMNRAIDTVVGGWQTSGAVTLKDGFPLAIGSSGNGLNYFGVGQHVDVVGDIRVSDKNRLHWFNNTPAGQSGAAFSVAAPWTTGNAPRYFSNLRAPGYTNWDLSIQKFFPIWKEVVRGQFRVDMYNALNHTNYFAPQTVMGGGFGTITEAWAPRQMQAGLRLIW</sequence>
<evidence type="ECO:0000256" key="9">
    <source>
        <dbReference type="SAM" id="SignalP"/>
    </source>
</evidence>
<dbReference type="SUPFAM" id="SSF56935">
    <property type="entry name" value="Porins"/>
    <property type="match status" value="1"/>
</dbReference>
<gene>
    <name evidence="11" type="ORF">HDF10_000667</name>
</gene>
<keyword evidence="2" id="KW-0813">Transport</keyword>
<keyword evidence="7" id="KW-0998">Cell outer membrane</keyword>
<feature type="signal peptide" evidence="9">
    <location>
        <begin position="1"/>
        <end position="28"/>
    </location>
</feature>
<protein>
    <recommendedName>
        <fullName evidence="10">TonB-dependent transporter Oar-like beta-barrel domain-containing protein</fullName>
    </recommendedName>
</protein>
<dbReference type="Pfam" id="PF25183">
    <property type="entry name" value="OMP_b-brl_4"/>
    <property type="match status" value="1"/>
</dbReference>
<name>A0A7W8J7H1_9BACT</name>
<evidence type="ECO:0000259" key="10">
    <source>
        <dbReference type="Pfam" id="PF25183"/>
    </source>
</evidence>
<keyword evidence="6" id="KW-0472">Membrane</keyword>
<comment type="caution">
    <text evidence="11">The sequence shown here is derived from an EMBL/GenBank/DDBJ whole genome shotgun (WGS) entry which is preliminary data.</text>
</comment>
<proteinExistence type="predicted"/>
<feature type="region of interest" description="Disordered" evidence="8">
    <location>
        <begin position="462"/>
        <end position="496"/>
    </location>
</feature>
<evidence type="ECO:0000256" key="8">
    <source>
        <dbReference type="SAM" id="MobiDB-lite"/>
    </source>
</evidence>
<dbReference type="InterPro" id="IPR036942">
    <property type="entry name" value="Beta-barrel_TonB_sf"/>
</dbReference>
<evidence type="ECO:0000256" key="2">
    <source>
        <dbReference type="ARBA" id="ARBA00022448"/>
    </source>
</evidence>
<evidence type="ECO:0000256" key="5">
    <source>
        <dbReference type="ARBA" id="ARBA00022729"/>
    </source>
</evidence>
<dbReference type="AlphaFoldDB" id="A0A7W8J7H1"/>
<accession>A0A7W8J7H1</accession>
<dbReference type="SUPFAM" id="SSF49464">
    <property type="entry name" value="Carboxypeptidase regulatory domain-like"/>
    <property type="match status" value="1"/>
</dbReference>
<dbReference type="InterPro" id="IPR057601">
    <property type="entry name" value="Oar-like_b-barrel"/>
</dbReference>
<dbReference type="EMBL" id="JACHDZ010000001">
    <property type="protein sequence ID" value="MBB5342717.1"/>
    <property type="molecule type" value="Genomic_DNA"/>
</dbReference>
<dbReference type="PANTHER" id="PTHR30069:SF29">
    <property type="entry name" value="HEMOGLOBIN AND HEMOGLOBIN-HAPTOGLOBIN-BINDING PROTEIN 1-RELATED"/>
    <property type="match status" value="1"/>
</dbReference>
<dbReference type="Gene3D" id="2.60.40.1120">
    <property type="entry name" value="Carboxypeptidase-like, regulatory domain"/>
    <property type="match status" value="1"/>
</dbReference>
<dbReference type="InterPro" id="IPR039426">
    <property type="entry name" value="TonB-dep_rcpt-like"/>
</dbReference>
<evidence type="ECO:0000256" key="7">
    <source>
        <dbReference type="ARBA" id="ARBA00023237"/>
    </source>
</evidence>